<keyword evidence="5" id="KW-1185">Reference proteome</keyword>
<name>A0A3D9HK11_9PROT</name>
<dbReference type="InterPro" id="IPR006665">
    <property type="entry name" value="OmpA-like"/>
</dbReference>
<sequence length="412" mass="43197">MMSVAKTLLSGTALALLISTGASLSLSGNAQAQTNYYWGTASFGEPVEVDLQALETLGPAPNLPQLLHPTQPLPAQPGSKTSAPEPRRVLPAAPSGQPKSSLIAPSAPRASQPTPARPSVAAKPQSTLVEPSSEMVKVSPNPAQPPKSTLVGEQPKTKVMAKPAKAPPKPELPDAPVVEKAAPPAPQPMKVEEAPEKEVSQPAETTTGETKTAAKPMPKPAKVEPPKAEPAPEPEQKTESAAPKPAETSPTPAKAEPAAEEPTVAENAPEKPAEESQPEAAEAKTEPAKANVVEEETQVAMIDPNLVSETENSLSIKFPDGISDLPAGVKPALDKLALRMESDEDLRVQLLGYAAAKGESPSQARRMSLFRALSVRTYLMKKGVRSTRMDVRALGSKVESGNPDRVDIVIPE</sequence>
<protein>
    <submittedName>
        <fullName evidence="4">Outer membrane protein OmpA-like peptidoglycan-associated protein</fullName>
    </submittedName>
</protein>
<feature type="compositionally biased region" description="Low complexity" evidence="1">
    <location>
        <begin position="203"/>
        <end position="216"/>
    </location>
</feature>
<feature type="compositionally biased region" description="Low complexity" evidence="1">
    <location>
        <begin position="239"/>
        <end position="267"/>
    </location>
</feature>
<organism evidence="4 5">
    <name type="scientific">Aestuariispira insulae</name>
    <dbReference type="NCBI Taxonomy" id="1461337"/>
    <lineage>
        <taxon>Bacteria</taxon>
        <taxon>Pseudomonadati</taxon>
        <taxon>Pseudomonadota</taxon>
        <taxon>Alphaproteobacteria</taxon>
        <taxon>Rhodospirillales</taxon>
        <taxon>Kiloniellaceae</taxon>
        <taxon>Aestuariispira</taxon>
    </lineage>
</organism>
<reference evidence="4 5" key="1">
    <citation type="submission" date="2018-07" db="EMBL/GenBank/DDBJ databases">
        <title>Genomic Encyclopedia of Type Strains, Phase III (KMG-III): the genomes of soil and plant-associated and newly described type strains.</title>
        <authorList>
            <person name="Whitman W."/>
        </authorList>
    </citation>
    <scope>NUCLEOTIDE SEQUENCE [LARGE SCALE GENOMIC DNA]</scope>
    <source>
        <strain evidence="4 5">CECT 8488</strain>
    </source>
</reference>
<dbReference type="Gene3D" id="3.30.1330.60">
    <property type="entry name" value="OmpA-like domain"/>
    <property type="match status" value="1"/>
</dbReference>
<gene>
    <name evidence="4" type="ORF">DFP90_105136</name>
</gene>
<evidence type="ECO:0000313" key="4">
    <source>
        <dbReference type="EMBL" id="RED49765.1"/>
    </source>
</evidence>
<evidence type="ECO:0000259" key="3">
    <source>
        <dbReference type="Pfam" id="PF00691"/>
    </source>
</evidence>
<dbReference type="AlphaFoldDB" id="A0A3D9HK11"/>
<keyword evidence="2" id="KW-0732">Signal</keyword>
<dbReference type="InterPro" id="IPR036737">
    <property type="entry name" value="OmpA-like_sf"/>
</dbReference>
<feature type="compositionally biased region" description="Basic and acidic residues" evidence="1">
    <location>
        <begin position="190"/>
        <end position="199"/>
    </location>
</feature>
<dbReference type="SUPFAM" id="SSF103088">
    <property type="entry name" value="OmpA-like"/>
    <property type="match status" value="1"/>
</dbReference>
<feature type="region of interest" description="Disordered" evidence="1">
    <location>
        <begin position="60"/>
        <end position="306"/>
    </location>
</feature>
<dbReference type="Pfam" id="PF00691">
    <property type="entry name" value="OmpA"/>
    <property type="match status" value="1"/>
</dbReference>
<dbReference type="Proteomes" id="UP000256845">
    <property type="component" value="Unassembled WGS sequence"/>
</dbReference>
<dbReference type="RefSeq" id="WP_115937018.1">
    <property type="nucleotide sequence ID" value="NZ_QRDW01000005.1"/>
</dbReference>
<feature type="signal peptide" evidence="2">
    <location>
        <begin position="1"/>
        <end position="32"/>
    </location>
</feature>
<evidence type="ECO:0000256" key="1">
    <source>
        <dbReference type="SAM" id="MobiDB-lite"/>
    </source>
</evidence>
<dbReference type="EMBL" id="QRDW01000005">
    <property type="protein sequence ID" value="RED49765.1"/>
    <property type="molecule type" value="Genomic_DNA"/>
</dbReference>
<evidence type="ECO:0000313" key="5">
    <source>
        <dbReference type="Proteomes" id="UP000256845"/>
    </source>
</evidence>
<feature type="chain" id="PRO_5017770759" evidence="2">
    <location>
        <begin position="33"/>
        <end position="412"/>
    </location>
</feature>
<feature type="domain" description="OmpA-like" evidence="3">
    <location>
        <begin position="318"/>
        <end position="397"/>
    </location>
</feature>
<proteinExistence type="predicted"/>
<dbReference type="OrthoDB" id="8448151at2"/>
<evidence type="ECO:0000256" key="2">
    <source>
        <dbReference type="SAM" id="SignalP"/>
    </source>
</evidence>
<comment type="caution">
    <text evidence="4">The sequence shown here is derived from an EMBL/GenBank/DDBJ whole genome shotgun (WGS) entry which is preliminary data.</text>
</comment>
<accession>A0A3D9HK11</accession>